<evidence type="ECO:0000313" key="3">
    <source>
        <dbReference type="RefSeq" id="XP_026272544.1"/>
    </source>
</evidence>
<accession>A0A6J1RU61</accession>
<dbReference type="Proteomes" id="UP000504606">
    <property type="component" value="Unplaced"/>
</dbReference>
<gene>
    <name evidence="3" type="primary">LOC113202508</name>
</gene>
<keyword evidence="2" id="KW-1185">Reference proteome</keyword>
<proteinExistence type="predicted"/>
<feature type="compositionally biased region" description="Polar residues" evidence="1">
    <location>
        <begin position="822"/>
        <end position="831"/>
    </location>
</feature>
<dbReference type="GeneID" id="113202508"/>
<feature type="region of interest" description="Disordered" evidence="1">
    <location>
        <begin position="473"/>
        <end position="505"/>
    </location>
</feature>
<organism evidence="2 3">
    <name type="scientific">Frankliniella occidentalis</name>
    <name type="common">Western flower thrips</name>
    <name type="synonym">Euthrips occidentalis</name>
    <dbReference type="NCBI Taxonomy" id="133901"/>
    <lineage>
        <taxon>Eukaryota</taxon>
        <taxon>Metazoa</taxon>
        <taxon>Ecdysozoa</taxon>
        <taxon>Arthropoda</taxon>
        <taxon>Hexapoda</taxon>
        <taxon>Insecta</taxon>
        <taxon>Pterygota</taxon>
        <taxon>Neoptera</taxon>
        <taxon>Paraneoptera</taxon>
        <taxon>Thysanoptera</taxon>
        <taxon>Terebrantia</taxon>
        <taxon>Thripoidea</taxon>
        <taxon>Thripidae</taxon>
        <taxon>Frankliniella</taxon>
    </lineage>
</organism>
<feature type="compositionally biased region" description="Basic and acidic residues" evidence="1">
    <location>
        <begin position="416"/>
        <end position="429"/>
    </location>
</feature>
<feature type="region of interest" description="Disordered" evidence="1">
    <location>
        <begin position="822"/>
        <end position="842"/>
    </location>
</feature>
<sequence length="898" mass="99055">MSLFKLGRTCFRNPFCENNASRKKEEKYYCISDTFLLTQSVSKENTASDEQDDGQIVDLITVGVANVKIGKIEADSNSRNSSSAVYSCITPLSRKYLERRNNEEKIPNNCNVEWGRETDPCEEELIEIARNETPRPLPDHEILESFPSEATACISVNTPEKTVGSHFISKKYDSKELQMSSIDNEILETSSIESGDNNVRVNSVTCKGYSILHHPKSDEHSANETNESSIEEFLLSSSSVSNSNNICSNTKIDCVSGNGQETFVVSQPPAVVSETCETQLQSSTYEKSFNSLTAEIDIGNGAGNSLVCHPISNECKSNESHELSNEYLLQSACSVSNPNKACPNSRVDCVFGNGQENRVISYPLAVLSATSEIQLQSSSHEEILNNACDTFTVEIEIGNGAGNSLESHPMSVDNGDNDKKNEPSIDKEILQPSSNEGSVTIPCTNVMVNCKPKNCHVNSAISDDMETSNLEEPILPLPSHRRRGNRQSSAVVNERDRESDQQFSLDSHCATVESEHGVSTKSDAFPVSSLETLNRASGSPTESYDKSFYVGSLIKESILVVNNIDNFNTSEDLLNHLCYASEYQAHDNNGAHSSAHNWSSDAEVNTFLSTEDLQCDTSSNACTDNSFGLLMSDKTESLFKAKVANNQLNNSSFGNTVHNKSNLKQCRLKQSQRKGKLKIVRPVMKSTQTQGRKKQRSIVTKHMLAFQCSDSEEASNKCTKVTQNSSWSSQLSTKVKEITKSFTTPIPKKIHDRDPVSVCSENQSALRKSAEVPEEHFSEIVGIGMNIKTMFNRHTAFPPVDDCAFSVCCALDDNNNKETAALKSSANSAGSSEEPKRLVETNSHSEKYVPKLFAAFSNFIQAVPKPVPLSSEHEPSHIDRRDAWKKIFELAKARQKRI</sequence>
<reference evidence="3" key="1">
    <citation type="submission" date="2025-08" db="UniProtKB">
        <authorList>
            <consortium name="RefSeq"/>
        </authorList>
    </citation>
    <scope>IDENTIFICATION</scope>
    <source>
        <tissue evidence="3">Whole organism</tissue>
    </source>
</reference>
<feature type="region of interest" description="Disordered" evidence="1">
    <location>
        <begin position="400"/>
        <end position="436"/>
    </location>
</feature>
<dbReference type="AlphaFoldDB" id="A0A6J1RU61"/>
<feature type="compositionally biased region" description="Basic and acidic residues" evidence="1">
    <location>
        <begin position="833"/>
        <end position="842"/>
    </location>
</feature>
<evidence type="ECO:0000256" key="1">
    <source>
        <dbReference type="SAM" id="MobiDB-lite"/>
    </source>
</evidence>
<name>A0A6J1RU61_FRAOC</name>
<evidence type="ECO:0000313" key="2">
    <source>
        <dbReference type="Proteomes" id="UP000504606"/>
    </source>
</evidence>
<protein>
    <submittedName>
        <fullName evidence="3">Uncharacterized membrane protein DDB_G0293934-like isoform X1</fullName>
    </submittedName>
</protein>
<dbReference type="KEGG" id="foc:113202508"/>
<dbReference type="RefSeq" id="XP_026272544.1">
    <property type="nucleotide sequence ID" value="XM_026416759.2"/>
</dbReference>